<evidence type="ECO:0000313" key="3">
    <source>
        <dbReference type="EMBL" id="VDR42184.1"/>
    </source>
</evidence>
<dbReference type="OrthoDB" id="395154at2"/>
<dbReference type="AlphaFoldDB" id="A0A3P8KC62"/>
<dbReference type="NCBIfam" id="NF045850">
    <property type="entry name" value="ABC_Mplas_LP"/>
    <property type="match status" value="1"/>
</dbReference>
<feature type="signal peptide" evidence="1">
    <location>
        <begin position="1"/>
        <end position="27"/>
    </location>
</feature>
<dbReference type="RefSeq" id="WP_126118399.1">
    <property type="nucleotide sequence ID" value="NZ_CP101806.1"/>
</dbReference>
<evidence type="ECO:0008006" key="6">
    <source>
        <dbReference type="Google" id="ProtNLM"/>
    </source>
</evidence>
<name>A0A3P8KC62_9BACT</name>
<protein>
    <recommendedName>
        <fullName evidence="6">Lipoprotein</fullName>
    </recommendedName>
</protein>
<evidence type="ECO:0000313" key="2">
    <source>
        <dbReference type="EMBL" id="UUD34991.1"/>
    </source>
</evidence>
<dbReference type="EMBL" id="UZVY01000001">
    <property type="protein sequence ID" value="VDR42184.1"/>
    <property type="molecule type" value="Genomic_DNA"/>
</dbReference>
<reference evidence="3 4" key="1">
    <citation type="submission" date="2018-12" db="EMBL/GenBank/DDBJ databases">
        <authorList>
            <consortium name="Pathogen Informatics"/>
        </authorList>
    </citation>
    <scope>NUCLEOTIDE SEQUENCE [LARGE SCALE GENOMIC DNA]</scope>
    <source>
        <strain evidence="3 4">NCTC10126</strain>
    </source>
</reference>
<evidence type="ECO:0000313" key="4">
    <source>
        <dbReference type="Proteomes" id="UP000280036"/>
    </source>
</evidence>
<reference evidence="2" key="2">
    <citation type="submission" date="2022-07" db="EMBL/GenBank/DDBJ databases">
        <title>Complete genome of Mycoplasma caviae type strain G122.</title>
        <authorList>
            <person name="Spergser J."/>
        </authorList>
    </citation>
    <scope>NUCLEOTIDE SEQUENCE</scope>
    <source>
        <strain evidence="2">G122</strain>
    </source>
</reference>
<feature type="chain" id="PRO_5018312004" description="Lipoprotein" evidence="1">
    <location>
        <begin position="28"/>
        <end position="922"/>
    </location>
</feature>
<keyword evidence="1" id="KW-0732">Signal</keyword>
<proteinExistence type="predicted"/>
<evidence type="ECO:0000313" key="5">
    <source>
        <dbReference type="Proteomes" id="UP001058569"/>
    </source>
</evidence>
<dbReference type="Proteomes" id="UP001058569">
    <property type="component" value="Chromosome"/>
</dbReference>
<keyword evidence="5" id="KW-1185">Reference proteome</keyword>
<dbReference type="PROSITE" id="PS51257">
    <property type="entry name" value="PROKAR_LIPOPROTEIN"/>
    <property type="match status" value="1"/>
</dbReference>
<accession>A0A3P8KC62</accession>
<evidence type="ECO:0000256" key="1">
    <source>
        <dbReference type="SAM" id="SignalP"/>
    </source>
</evidence>
<sequence>MTKSKKIFWSLAPLAAFSALTPILISASCGKKGRTIEGVDQLKGQRVWSAANADFSGDSFINDMSAIYGGFLGELREETGAYLLMARTFGVPKIETKKEDGKKYIIEPSYWKYSLEYADAVVVTKSDNTEEVFDKDDAELKQSAENPADQTKGTPAHYNFANYKATSNNERSINSKKFEEALKGAKKVQLRIRKDVKWIDAYGKQTKYNVVAEDFFISWIRTHTLSRGSRGNYLKGTTLENKVTELDKYETEMLSEGTKNFTDGLRYPNEYIYALFGIDSSKFSKKDDFISKKDGREFLNFHPLANKTDILSFKDLVDYFATAKDFLAAPSQYIKETLKEPRFTAKNGKRGEGAKASLLNALSQLPEDNLLRLAGVYTYGQNESELLYAGRYFSGGYYPEAQEYRYYKNRFHFDKDFVESETNVAMAVTKYYKTSRDIFIDQTFNEYRKGNSFRFSFKDLLSSQQADVRANPEEYGLTYQQSLNRSSGAFRLLTSVIPYAKGANDKATDMFLNEHAAKLFYGLSAEQVLNGTKDEETNEQLYENMLSGRSVSFRSLLSAAINWNAVANTLSSNNDRPWLANVAPHSSIGGTDQESNTKKRPIDYYEDLNTLYTVDENGNITNTIKPSDNANIATTATTTADKYKSAKFKEIQEAIKKILDEYQEKLSSEQKNGFKVEWIVPHRWANWRPGKMESVFSNVQSLIKSIDPRLVPTYRRYETTEKSQWINALFGGSIARIISWGYDVDSIGSGLDGVSNSGFLSVMLAIATNTKLENKLKTAFPTLVEASKKLLEFAKDTKNDYKFGFKLDDFNKIPTAYSFDLGEKLHHLKYDETDKKFVLDETANYTMSSSISAEFFISYVKKNTNETVIRLAKEIANYLGIQVDERKTISNENLEPTLVNKNYNVPFVADNNLWLADISVKK</sequence>
<gene>
    <name evidence="3" type="ORF">NCTC10126_00686</name>
    <name evidence="2" type="ORF">NPA07_04240</name>
</gene>
<organism evidence="3 4">
    <name type="scientific">Mycoplasmopsis caviae</name>
    <dbReference type="NCBI Taxonomy" id="55603"/>
    <lineage>
        <taxon>Bacteria</taxon>
        <taxon>Bacillati</taxon>
        <taxon>Mycoplasmatota</taxon>
        <taxon>Mycoplasmoidales</taxon>
        <taxon>Metamycoplasmataceae</taxon>
        <taxon>Mycoplasmopsis</taxon>
    </lineage>
</organism>
<dbReference type="EMBL" id="CP101806">
    <property type="protein sequence ID" value="UUD34991.1"/>
    <property type="molecule type" value="Genomic_DNA"/>
</dbReference>
<dbReference type="Proteomes" id="UP000280036">
    <property type="component" value="Unassembled WGS sequence"/>
</dbReference>